<evidence type="ECO:0000313" key="6">
    <source>
        <dbReference type="Proteomes" id="UP000693892"/>
    </source>
</evidence>
<dbReference type="CDD" id="cd00207">
    <property type="entry name" value="fer2"/>
    <property type="match status" value="1"/>
</dbReference>
<evidence type="ECO:0000259" key="4">
    <source>
        <dbReference type="Pfam" id="PF07992"/>
    </source>
</evidence>
<dbReference type="PANTHER" id="PTHR42949">
    <property type="entry name" value="ANAEROBIC GLYCEROL-3-PHOSPHATE DEHYDROGENASE SUBUNIT B"/>
    <property type="match status" value="1"/>
</dbReference>
<dbReference type="GO" id="GO:0051536">
    <property type="term" value="F:iron-sulfur cluster binding"/>
    <property type="evidence" value="ECO:0007669"/>
    <property type="project" value="InterPro"/>
</dbReference>
<dbReference type="EMBL" id="CAJVAP010000008">
    <property type="protein sequence ID" value="CAG7606099.1"/>
    <property type="molecule type" value="Genomic_DNA"/>
</dbReference>
<feature type="domain" description="BFD-like [2Fe-2S]-binding" evidence="3">
    <location>
        <begin position="489"/>
        <end position="535"/>
    </location>
</feature>
<feature type="region of interest" description="Disordered" evidence="2">
    <location>
        <begin position="543"/>
        <end position="575"/>
    </location>
</feature>
<evidence type="ECO:0000256" key="1">
    <source>
        <dbReference type="ARBA" id="ARBA00023002"/>
    </source>
</evidence>
<organism evidence="5 6">
    <name type="scientific">Leucobacter soli</name>
    <dbReference type="NCBI Taxonomy" id="2812850"/>
    <lineage>
        <taxon>Bacteria</taxon>
        <taxon>Bacillati</taxon>
        <taxon>Actinomycetota</taxon>
        <taxon>Actinomycetes</taxon>
        <taxon>Micrococcales</taxon>
        <taxon>Microbacteriaceae</taxon>
        <taxon>Leucobacter</taxon>
    </lineage>
</organism>
<accession>A0A916JV37</accession>
<dbReference type="Pfam" id="PF13510">
    <property type="entry name" value="Fer2_4"/>
    <property type="match status" value="1"/>
</dbReference>
<dbReference type="InterPro" id="IPR017224">
    <property type="entry name" value="Opine_Oxase_asu/HCN_bsu"/>
</dbReference>
<dbReference type="InterPro" id="IPR051691">
    <property type="entry name" value="Metab_Enz_Cyan_OpOx_G3PDH"/>
</dbReference>
<dbReference type="AlphaFoldDB" id="A0A916JV37"/>
<dbReference type="Pfam" id="PF04324">
    <property type="entry name" value="Fer2_BFD"/>
    <property type="match status" value="1"/>
</dbReference>
<proteinExistence type="predicted"/>
<dbReference type="EC" id="1.18.1.2" evidence="5"/>
<dbReference type="InterPro" id="IPR007419">
    <property type="entry name" value="BFD-like_2Fe2S-bd_dom"/>
</dbReference>
<dbReference type="GO" id="GO:0004324">
    <property type="term" value="F:ferredoxin-NADP+ reductase activity"/>
    <property type="evidence" value="ECO:0007669"/>
    <property type="project" value="UniProtKB-EC"/>
</dbReference>
<dbReference type="Pfam" id="PF07992">
    <property type="entry name" value="Pyr_redox_2"/>
    <property type="match status" value="1"/>
</dbReference>
<dbReference type="InterPro" id="IPR023753">
    <property type="entry name" value="FAD/NAD-binding_dom"/>
</dbReference>
<dbReference type="PIRSF" id="PIRSF037495">
    <property type="entry name" value="Opine_OX_OoxA/HcnB"/>
    <property type="match status" value="1"/>
</dbReference>
<gene>
    <name evidence="5" type="ORF">LEUCIP111803_00888</name>
</gene>
<evidence type="ECO:0000256" key="2">
    <source>
        <dbReference type="SAM" id="MobiDB-lite"/>
    </source>
</evidence>
<evidence type="ECO:0000259" key="3">
    <source>
        <dbReference type="Pfam" id="PF04324"/>
    </source>
</evidence>
<reference evidence="5" key="1">
    <citation type="submission" date="2021-06" db="EMBL/GenBank/DDBJ databases">
        <authorList>
            <person name="Criscuolo A."/>
        </authorList>
    </citation>
    <scope>NUCLEOTIDE SEQUENCE</scope>
    <source>
        <strain evidence="5">CIP111803</strain>
    </source>
</reference>
<protein>
    <submittedName>
        <fullName evidence="5">Ferredoxin--NADP reductase</fullName>
        <ecNumber evidence="5">1.18.1.2</ecNumber>
    </submittedName>
</protein>
<dbReference type="RefSeq" id="WP_218114514.1">
    <property type="nucleotide sequence ID" value="NZ_CAJVAP010000008.1"/>
</dbReference>
<dbReference type="PANTHER" id="PTHR42949:SF3">
    <property type="entry name" value="ANAEROBIC GLYCEROL-3-PHOSPHATE DEHYDROGENASE SUBUNIT B"/>
    <property type="match status" value="1"/>
</dbReference>
<evidence type="ECO:0000313" key="5">
    <source>
        <dbReference type="EMBL" id="CAG7606099.1"/>
    </source>
</evidence>
<sequence>MRVNSPGVGSPDEAGSLTFEGQEIPVAASDTIASALTAAGVRGLRADIEGGRRGLWCGMGVCHECTVSVDGDGGSLACTTPARPGQEVECQPVYRLVPSAAAAAKTEHTLTPDVLVVGAGPSGLAAARDLARAGLDVLVVDDRAKLGGQFFKQPSTGLPVDERELDGQYLSGRKLMDEAVSAGITALTGVTVWAAFEPDRFMARSADERWVIAPKRVILATGAFERGVPVPGWTLPGVMTTGAGQTLLRSYQVSAGDRVLIAGNGPLNIQLAAELSRAGVRIVGLVEASRMLSPARLLSGVRMGLNSPGLTLDGVKYLAGLAARRVPLITGSVIERLEGDPVTGVRRATVAGVDAEGRPTGRRRAFDVDAVCLGYGFLPSNDLARSLGCAHDFDAALGSLVTRTDATGRTSIPTVWSIGDSAGVRGAKFAQAQGALAAAAVASELLERHVLPDAAARRAARRNLAFQRGVQGMFAAPVLTDQLAEPETVVCRCESVTHAEVSEAMSDRTSSPGSVKRITRAGMGKCQGRYCGPVLTAMQERRTGSPIGERSGFAPQAPVKPVPLIDVAAPPQNTA</sequence>
<keyword evidence="1 5" id="KW-0560">Oxidoreductase</keyword>
<feature type="domain" description="FAD/NAD(P)-binding" evidence="4">
    <location>
        <begin position="113"/>
        <end position="434"/>
    </location>
</feature>
<dbReference type="InterPro" id="IPR001041">
    <property type="entry name" value="2Fe-2S_ferredoxin-type"/>
</dbReference>
<name>A0A916JV37_9MICO</name>
<dbReference type="Proteomes" id="UP000693892">
    <property type="component" value="Unassembled WGS sequence"/>
</dbReference>
<dbReference type="CDD" id="cd19946">
    <property type="entry name" value="GlpA-like_Fer2_BFD-like"/>
    <property type="match status" value="1"/>
</dbReference>
<keyword evidence="6" id="KW-1185">Reference proteome</keyword>
<comment type="caution">
    <text evidence="5">The sequence shown here is derived from an EMBL/GenBank/DDBJ whole genome shotgun (WGS) entry which is preliminary data.</text>
</comment>